<sequence>MTAYSGPEAPSNEPDGFDDAHDAPTEDQRMHDAASWMSRVVARVPDPKGPPLPGIVSPLQFSAEFAVNANSGIVSVTLGNGRVRLSGGGLGPSSGALRMSLRWTDGFLAHGLVVDDVLDGGWRVVSVSDRGAEFTGPSLVASAREVEVPTITILKTSEPEPTDEFTARIWGEAPECRGASIRGWSCTE</sequence>
<evidence type="ECO:0000256" key="1">
    <source>
        <dbReference type="SAM" id="MobiDB-lite"/>
    </source>
</evidence>
<feature type="compositionally biased region" description="Basic and acidic residues" evidence="1">
    <location>
        <begin position="18"/>
        <end position="32"/>
    </location>
</feature>
<protein>
    <recommendedName>
        <fullName evidence="3">Htaa domain-containing protein</fullName>
    </recommendedName>
</protein>
<name>A0AB39BJT9_9MICO</name>
<proteinExistence type="predicted"/>
<feature type="region of interest" description="Disordered" evidence="1">
    <location>
        <begin position="1"/>
        <end position="32"/>
    </location>
</feature>
<evidence type="ECO:0008006" key="3">
    <source>
        <dbReference type="Google" id="ProtNLM"/>
    </source>
</evidence>
<dbReference type="EMBL" id="CP162511">
    <property type="protein sequence ID" value="XDI06372.1"/>
    <property type="molecule type" value="Genomic_DNA"/>
</dbReference>
<evidence type="ECO:0000313" key="2">
    <source>
        <dbReference type="EMBL" id="XDI06372.1"/>
    </source>
</evidence>
<gene>
    <name evidence="2" type="ORF">ABFY20_04545</name>
</gene>
<organism evidence="2">
    <name type="scientific">Herbiconiux sp. A18JL235</name>
    <dbReference type="NCBI Taxonomy" id="3152363"/>
    <lineage>
        <taxon>Bacteria</taxon>
        <taxon>Bacillati</taxon>
        <taxon>Actinomycetota</taxon>
        <taxon>Actinomycetes</taxon>
        <taxon>Micrococcales</taxon>
        <taxon>Microbacteriaceae</taxon>
        <taxon>Herbiconiux</taxon>
    </lineage>
</organism>
<reference evidence="2" key="1">
    <citation type="submission" date="2024-05" db="EMBL/GenBank/DDBJ databases">
        <title>Herbiconiux sp. A18JL235.</title>
        <authorList>
            <person name="Zhang G."/>
        </authorList>
    </citation>
    <scope>NUCLEOTIDE SEQUENCE</scope>
    <source>
        <strain evidence="2">A18JL235</strain>
    </source>
</reference>
<dbReference type="RefSeq" id="WP_368498754.1">
    <property type="nucleotide sequence ID" value="NZ_CP162511.1"/>
</dbReference>
<dbReference type="AlphaFoldDB" id="A0AB39BJT9"/>
<accession>A0AB39BJT9</accession>